<feature type="chain" id="PRO_5012461390" evidence="1">
    <location>
        <begin position="17"/>
        <end position="156"/>
    </location>
</feature>
<gene>
    <name evidence="2" type="ORF">BV898_11555</name>
</gene>
<comment type="caution">
    <text evidence="2">The sequence shown here is derived from an EMBL/GenBank/DDBJ whole genome shotgun (WGS) entry which is preliminary data.</text>
</comment>
<keyword evidence="1" id="KW-0732">Signal</keyword>
<organism evidence="2 3">
    <name type="scientific">Hypsibius exemplaris</name>
    <name type="common">Freshwater tardigrade</name>
    <dbReference type="NCBI Taxonomy" id="2072580"/>
    <lineage>
        <taxon>Eukaryota</taxon>
        <taxon>Metazoa</taxon>
        <taxon>Ecdysozoa</taxon>
        <taxon>Tardigrada</taxon>
        <taxon>Eutardigrada</taxon>
        <taxon>Parachela</taxon>
        <taxon>Hypsibioidea</taxon>
        <taxon>Hypsibiidae</taxon>
        <taxon>Hypsibius</taxon>
    </lineage>
</organism>
<protein>
    <submittedName>
        <fullName evidence="2">Uncharacterized protein</fullName>
    </submittedName>
</protein>
<sequence>MHYLIPLFCLVGLAFGNDAKRDQTREVSDADIEERDSMPGLSTRVGESCKGTFVPTDGCGDPDCVMYDINPQARCVLVNRTRTGDARWKANFSVQLDKLLLRGRIAAYNIRSFNGRWSDWFIPGYNDILTKFGSGCRMQRIWAMFHDHEFSYIFCQ</sequence>
<evidence type="ECO:0000313" key="2">
    <source>
        <dbReference type="EMBL" id="OQV14202.1"/>
    </source>
</evidence>
<evidence type="ECO:0000256" key="1">
    <source>
        <dbReference type="SAM" id="SignalP"/>
    </source>
</evidence>
<keyword evidence="3" id="KW-1185">Reference proteome</keyword>
<dbReference type="Proteomes" id="UP000192578">
    <property type="component" value="Unassembled WGS sequence"/>
</dbReference>
<dbReference type="AlphaFoldDB" id="A0A1W0WG94"/>
<evidence type="ECO:0000313" key="3">
    <source>
        <dbReference type="Proteomes" id="UP000192578"/>
    </source>
</evidence>
<accession>A0A1W0WG94</accession>
<proteinExistence type="predicted"/>
<feature type="signal peptide" evidence="1">
    <location>
        <begin position="1"/>
        <end position="16"/>
    </location>
</feature>
<dbReference type="EMBL" id="MTYJ01000108">
    <property type="protein sequence ID" value="OQV14202.1"/>
    <property type="molecule type" value="Genomic_DNA"/>
</dbReference>
<reference evidence="3" key="1">
    <citation type="submission" date="2017-01" db="EMBL/GenBank/DDBJ databases">
        <title>Comparative genomics of anhydrobiosis in the tardigrade Hypsibius dujardini.</title>
        <authorList>
            <person name="Yoshida Y."/>
            <person name="Koutsovoulos G."/>
            <person name="Laetsch D."/>
            <person name="Stevens L."/>
            <person name="Kumar S."/>
            <person name="Horikawa D."/>
            <person name="Ishino K."/>
            <person name="Komine S."/>
            <person name="Tomita M."/>
            <person name="Blaxter M."/>
            <person name="Arakawa K."/>
        </authorList>
    </citation>
    <scope>NUCLEOTIDE SEQUENCE [LARGE SCALE GENOMIC DNA]</scope>
    <source>
        <strain evidence="3">Z151</strain>
    </source>
</reference>
<name>A0A1W0WG94_HYPEX</name>
<dbReference type="OrthoDB" id="9976041at2759"/>